<feature type="transmembrane region" description="Helical" evidence="8">
    <location>
        <begin position="345"/>
        <end position="367"/>
    </location>
</feature>
<feature type="non-terminal residue" evidence="10">
    <location>
        <position position="1"/>
    </location>
</feature>
<evidence type="ECO:0000256" key="6">
    <source>
        <dbReference type="ARBA" id="ARBA00023136"/>
    </source>
</evidence>
<feature type="transmembrane region" description="Helical" evidence="8">
    <location>
        <begin position="413"/>
        <end position="431"/>
    </location>
</feature>
<evidence type="ECO:0000256" key="3">
    <source>
        <dbReference type="ARBA" id="ARBA00022448"/>
    </source>
</evidence>
<feature type="transmembrane region" description="Helical" evidence="8">
    <location>
        <begin position="133"/>
        <end position="150"/>
    </location>
</feature>
<feature type="transmembrane region" description="Helical" evidence="8">
    <location>
        <begin position="38"/>
        <end position="60"/>
    </location>
</feature>
<keyword evidence="4 8" id="KW-0812">Transmembrane</keyword>
<name>A0A1L9SYE0_9EURO</name>
<protein>
    <recommendedName>
        <fullName evidence="9">Major facilitator superfamily (MFS) profile domain-containing protein</fullName>
    </recommendedName>
</protein>
<evidence type="ECO:0000259" key="9">
    <source>
        <dbReference type="PROSITE" id="PS50850"/>
    </source>
</evidence>
<dbReference type="Gene3D" id="1.20.1250.20">
    <property type="entry name" value="MFS general substrate transporter like domains"/>
    <property type="match status" value="1"/>
</dbReference>
<dbReference type="InterPro" id="IPR005828">
    <property type="entry name" value="MFS_sugar_transport-like"/>
</dbReference>
<evidence type="ECO:0000313" key="10">
    <source>
        <dbReference type="EMBL" id="OJJ52195.1"/>
    </source>
</evidence>
<dbReference type="Proteomes" id="UP000184356">
    <property type="component" value="Unassembled WGS sequence"/>
</dbReference>
<evidence type="ECO:0000313" key="11">
    <source>
        <dbReference type="Proteomes" id="UP000184356"/>
    </source>
</evidence>
<evidence type="ECO:0000256" key="4">
    <source>
        <dbReference type="ARBA" id="ARBA00022692"/>
    </source>
</evidence>
<keyword evidence="5 8" id="KW-1133">Transmembrane helix</keyword>
<proteinExistence type="inferred from homology"/>
<feature type="transmembrane region" description="Helical" evidence="8">
    <location>
        <begin position="72"/>
        <end position="94"/>
    </location>
</feature>
<evidence type="ECO:0000256" key="2">
    <source>
        <dbReference type="ARBA" id="ARBA00010992"/>
    </source>
</evidence>
<evidence type="ECO:0000256" key="5">
    <source>
        <dbReference type="ARBA" id="ARBA00022989"/>
    </source>
</evidence>
<dbReference type="NCBIfam" id="TIGR00879">
    <property type="entry name" value="SP"/>
    <property type="match status" value="1"/>
</dbReference>
<dbReference type="PANTHER" id="PTHR48022">
    <property type="entry name" value="PLASTIDIC GLUCOSE TRANSPORTER 4"/>
    <property type="match status" value="1"/>
</dbReference>
<evidence type="ECO:0000256" key="8">
    <source>
        <dbReference type="SAM" id="Phobius"/>
    </source>
</evidence>
<dbReference type="EMBL" id="KV878604">
    <property type="protein sequence ID" value="OJJ52195.1"/>
    <property type="molecule type" value="Genomic_DNA"/>
</dbReference>
<dbReference type="PROSITE" id="PS00216">
    <property type="entry name" value="SUGAR_TRANSPORT_1"/>
    <property type="match status" value="1"/>
</dbReference>
<dbReference type="InterPro" id="IPR036259">
    <property type="entry name" value="MFS_trans_sf"/>
</dbReference>
<gene>
    <name evidence="10" type="ORF">ASPSYDRAFT_165064</name>
</gene>
<feature type="transmembrane region" description="Helical" evidence="8">
    <location>
        <begin position="379"/>
        <end position="401"/>
    </location>
</feature>
<keyword evidence="11" id="KW-1185">Reference proteome</keyword>
<feature type="transmembrane region" description="Helical" evidence="8">
    <location>
        <begin position="315"/>
        <end position="333"/>
    </location>
</feature>
<dbReference type="Pfam" id="PF00083">
    <property type="entry name" value="Sugar_tr"/>
    <property type="match status" value="1"/>
</dbReference>
<dbReference type="SUPFAM" id="SSF103473">
    <property type="entry name" value="MFS general substrate transporter"/>
    <property type="match status" value="1"/>
</dbReference>
<dbReference type="InterPro" id="IPR020846">
    <property type="entry name" value="MFS_dom"/>
</dbReference>
<dbReference type="GO" id="GO:0016020">
    <property type="term" value="C:membrane"/>
    <property type="evidence" value="ECO:0007669"/>
    <property type="project" value="UniProtKB-SubCell"/>
</dbReference>
<feature type="transmembrane region" description="Helical" evidence="8">
    <location>
        <begin position="157"/>
        <end position="180"/>
    </location>
</feature>
<dbReference type="InterPro" id="IPR050360">
    <property type="entry name" value="MFS_Sugar_Transporters"/>
</dbReference>
<dbReference type="GO" id="GO:0005351">
    <property type="term" value="F:carbohydrate:proton symporter activity"/>
    <property type="evidence" value="ECO:0007669"/>
    <property type="project" value="TreeGrafter"/>
</dbReference>
<comment type="subcellular location">
    <subcellularLocation>
        <location evidence="1">Membrane</location>
        <topology evidence="1">Multi-pass membrane protein</topology>
    </subcellularLocation>
</comment>
<dbReference type="InterPro" id="IPR005829">
    <property type="entry name" value="Sugar_transporter_CS"/>
</dbReference>
<dbReference type="PROSITE" id="PS50850">
    <property type="entry name" value="MFS"/>
    <property type="match status" value="1"/>
</dbReference>
<dbReference type="GeneID" id="63759393"/>
<dbReference type="STRING" id="1036612.A0A1L9SYE0"/>
<evidence type="ECO:0000256" key="1">
    <source>
        <dbReference type="ARBA" id="ARBA00004141"/>
    </source>
</evidence>
<comment type="similarity">
    <text evidence="2 7">Belongs to the major facilitator superfamily. Sugar transporter (TC 2.A.1.1) family.</text>
</comment>
<accession>A0A1L9SYE0</accession>
<keyword evidence="6 8" id="KW-0472">Membrane</keyword>
<dbReference type="PANTHER" id="PTHR48022:SF27">
    <property type="entry name" value="MAJOR FACILITATOR SUPERFAMILY (MFS) PROFILE DOMAIN-CONTAINING PROTEIN"/>
    <property type="match status" value="1"/>
</dbReference>
<dbReference type="AlphaFoldDB" id="A0A1L9SYE0"/>
<feature type="domain" description="Major facilitator superfamily (MFS) profile" evidence="9">
    <location>
        <begin position="1"/>
        <end position="435"/>
    </location>
</feature>
<dbReference type="VEuPathDB" id="FungiDB:ASPSYDRAFT_165064"/>
<dbReference type="InterPro" id="IPR003663">
    <property type="entry name" value="Sugar/inositol_transpt"/>
</dbReference>
<dbReference type="OrthoDB" id="6612291at2759"/>
<keyword evidence="3 7" id="KW-0813">Transport</keyword>
<sequence>FGYDNNWWSGAIASDEFNNDFGRYIDGPGQPRRLPSSWLSTASGTPIAGWIVGCFVASYLTSSLGRRKTIMILCSIGLVGIIMQCSISSFWGLMAGRLVNSVSMGIEANTVPMYMAELAPASIRGGLVGFYQTWLYVGAIFATATVYGSTTSFTDRWAYLTPIIVQVSPPVMLLTAVFFIPESPRWLLQKQRREEALQALAYARQGSMSEEAVLNELRLIEVAMQEERENHRATSFLDCFRGSNLPRTCIAMGVQCLQQAQGNSFISTYLVIFLGQVGINEPQLIAIVYYACNLVGCILAFYLSDKLGRRPMLTGGALLLATLIWITSGLASWGPSSLAAANGTIAAMMLYGAVSATCWGSVMWTVTAEVATTQLRERTISIATMASFSTSLIVTYVNPFIQDDPGNLGSRVGMMYGGISILAAGFAFLMIPEMKSRSLEEIDEMFHARTPAWKSTGFVSTGIGAHISDINNGVMEKEREVEAVHHE</sequence>
<evidence type="ECO:0000256" key="7">
    <source>
        <dbReference type="RuleBase" id="RU003346"/>
    </source>
</evidence>
<reference evidence="11" key="1">
    <citation type="journal article" date="2017" name="Genome Biol.">
        <title>Comparative genomics reveals high biological diversity and specific adaptations in the industrially and medically important fungal genus Aspergillus.</title>
        <authorList>
            <person name="de Vries R.P."/>
            <person name="Riley R."/>
            <person name="Wiebenga A."/>
            <person name="Aguilar-Osorio G."/>
            <person name="Amillis S."/>
            <person name="Uchima C.A."/>
            <person name="Anderluh G."/>
            <person name="Asadollahi M."/>
            <person name="Askin M."/>
            <person name="Barry K."/>
            <person name="Battaglia E."/>
            <person name="Bayram O."/>
            <person name="Benocci T."/>
            <person name="Braus-Stromeyer S.A."/>
            <person name="Caldana C."/>
            <person name="Canovas D."/>
            <person name="Cerqueira G.C."/>
            <person name="Chen F."/>
            <person name="Chen W."/>
            <person name="Choi C."/>
            <person name="Clum A."/>
            <person name="Dos Santos R.A."/>
            <person name="Damasio A.R."/>
            <person name="Diallinas G."/>
            <person name="Emri T."/>
            <person name="Fekete E."/>
            <person name="Flipphi M."/>
            <person name="Freyberg S."/>
            <person name="Gallo A."/>
            <person name="Gournas C."/>
            <person name="Habgood R."/>
            <person name="Hainaut M."/>
            <person name="Harispe M.L."/>
            <person name="Henrissat B."/>
            <person name="Hilden K.S."/>
            <person name="Hope R."/>
            <person name="Hossain A."/>
            <person name="Karabika E."/>
            <person name="Karaffa L."/>
            <person name="Karanyi Z."/>
            <person name="Krasevec N."/>
            <person name="Kuo A."/>
            <person name="Kusch H."/>
            <person name="LaButti K."/>
            <person name="Lagendijk E.L."/>
            <person name="Lapidus A."/>
            <person name="Levasseur A."/>
            <person name="Lindquist E."/>
            <person name="Lipzen A."/>
            <person name="Logrieco A.F."/>
            <person name="MacCabe A."/>
            <person name="Maekelae M.R."/>
            <person name="Malavazi I."/>
            <person name="Melin P."/>
            <person name="Meyer V."/>
            <person name="Mielnichuk N."/>
            <person name="Miskei M."/>
            <person name="Molnar A.P."/>
            <person name="Mule G."/>
            <person name="Ngan C.Y."/>
            <person name="Orejas M."/>
            <person name="Orosz E."/>
            <person name="Ouedraogo J.P."/>
            <person name="Overkamp K.M."/>
            <person name="Park H.-S."/>
            <person name="Perrone G."/>
            <person name="Piumi F."/>
            <person name="Punt P.J."/>
            <person name="Ram A.F."/>
            <person name="Ramon A."/>
            <person name="Rauscher S."/>
            <person name="Record E."/>
            <person name="Riano-Pachon D.M."/>
            <person name="Robert V."/>
            <person name="Roehrig J."/>
            <person name="Ruller R."/>
            <person name="Salamov A."/>
            <person name="Salih N.S."/>
            <person name="Samson R.A."/>
            <person name="Sandor E."/>
            <person name="Sanguinetti M."/>
            <person name="Schuetze T."/>
            <person name="Sepcic K."/>
            <person name="Shelest E."/>
            <person name="Sherlock G."/>
            <person name="Sophianopoulou V."/>
            <person name="Squina F.M."/>
            <person name="Sun H."/>
            <person name="Susca A."/>
            <person name="Todd R.B."/>
            <person name="Tsang A."/>
            <person name="Unkles S.E."/>
            <person name="van de Wiele N."/>
            <person name="van Rossen-Uffink D."/>
            <person name="Oliveira J.V."/>
            <person name="Vesth T.C."/>
            <person name="Visser J."/>
            <person name="Yu J.-H."/>
            <person name="Zhou M."/>
            <person name="Andersen M.R."/>
            <person name="Archer D.B."/>
            <person name="Baker S.E."/>
            <person name="Benoit I."/>
            <person name="Brakhage A.A."/>
            <person name="Braus G.H."/>
            <person name="Fischer R."/>
            <person name="Frisvad J.C."/>
            <person name="Goldman G.H."/>
            <person name="Houbraken J."/>
            <person name="Oakley B."/>
            <person name="Pocsi I."/>
            <person name="Scazzocchio C."/>
            <person name="Seiboth B."/>
            <person name="vanKuyk P.A."/>
            <person name="Wortman J."/>
            <person name="Dyer P.S."/>
            <person name="Grigoriev I.V."/>
        </authorList>
    </citation>
    <scope>NUCLEOTIDE SEQUENCE [LARGE SCALE GENOMIC DNA]</scope>
    <source>
        <strain evidence="11">CBS 593.65</strain>
    </source>
</reference>
<feature type="transmembrane region" description="Helical" evidence="8">
    <location>
        <begin position="284"/>
        <end position="303"/>
    </location>
</feature>
<dbReference type="RefSeq" id="XP_040696001.1">
    <property type="nucleotide sequence ID" value="XM_040843320.1"/>
</dbReference>
<organism evidence="10 11">
    <name type="scientific">Aspergillus sydowii CBS 593.65</name>
    <dbReference type="NCBI Taxonomy" id="1036612"/>
    <lineage>
        <taxon>Eukaryota</taxon>
        <taxon>Fungi</taxon>
        <taxon>Dikarya</taxon>
        <taxon>Ascomycota</taxon>
        <taxon>Pezizomycotina</taxon>
        <taxon>Eurotiomycetes</taxon>
        <taxon>Eurotiomycetidae</taxon>
        <taxon>Eurotiales</taxon>
        <taxon>Aspergillaceae</taxon>
        <taxon>Aspergillus</taxon>
        <taxon>Aspergillus subgen. Nidulantes</taxon>
    </lineage>
</organism>